<evidence type="ECO:0000313" key="3">
    <source>
        <dbReference type="Proteomes" id="UP000007800"/>
    </source>
</evidence>
<feature type="region of interest" description="Disordered" evidence="1">
    <location>
        <begin position="198"/>
        <end position="219"/>
    </location>
</feature>
<dbReference type="InterPro" id="IPR051177">
    <property type="entry name" value="CIK-Related_Protein"/>
</dbReference>
<evidence type="ECO:0000313" key="2">
    <source>
        <dbReference type="EMBL" id="EER06417.1"/>
    </source>
</evidence>
<dbReference type="AlphaFoldDB" id="C5LAG1"/>
<keyword evidence="3" id="KW-1185">Reference proteome</keyword>
<feature type="region of interest" description="Disordered" evidence="1">
    <location>
        <begin position="315"/>
        <end position="414"/>
    </location>
</feature>
<dbReference type="RefSeq" id="XP_002774601.1">
    <property type="nucleotide sequence ID" value="XM_002774555.1"/>
</dbReference>
<dbReference type="PANTHER" id="PTHR12984">
    <property type="entry name" value="SCY1-RELATED S/T PROTEIN KINASE-LIKE"/>
    <property type="match status" value="1"/>
</dbReference>
<dbReference type="GeneID" id="9065530"/>
<dbReference type="OrthoDB" id="447103at2759"/>
<organism evidence="3">
    <name type="scientific">Perkinsus marinus (strain ATCC 50983 / TXsc)</name>
    <dbReference type="NCBI Taxonomy" id="423536"/>
    <lineage>
        <taxon>Eukaryota</taxon>
        <taxon>Sar</taxon>
        <taxon>Alveolata</taxon>
        <taxon>Perkinsozoa</taxon>
        <taxon>Perkinsea</taxon>
        <taxon>Perkinsida</taxon>
        <taxon>Perkinsidae</taxon>
        <taxon>Perkinsus</taxon>
    </lineage>
</organism>
<dbReference type="OMA" id="WGDDFDW"/>
<feature type="compositionally biased region" description="Acidic residues" evidence="1">
    <location>
        <begin position="405"/>
        <end position="414"/>
    </location>
</feature>
<dbReference type="Proteomes" id="UP000007800">
    <property type="component" value="Unassembled WGS sequence"/>
</dbReference>
<dbReference type="PANTHER" id="PTHR12984:SF3">
    <property type="entry name" value="N-TERMINAL KINASE-LIKE PROTEIN"/>
    <property type="match status" value="1"/>
</dbReference>
<dbReference type="InterPro" id="IPR016024">
    <property type="entry name" value="ARM-type_fold"/>
</dbReference>
<dbReference type="SUPFAM" id="SSF48371">
    <property type="entry name" value="ARM repeat"/>
    <property type="match status" value="1"/>
</dbReference>
<name>C5LAG1_PERM5</name>
<protein>
    <submittedName>
        <fullName evidence="2">Uncharacterized protein</fullName>
    </submittedName>
</protein>
<dbReference type="Gene3D" id="1.25.10.10">
    <property type="entry name" value="Leucine-rich Repeat Variant"/>
    <property type="match status" value="1"/>
</dbReference>
<gene>
    <name evidence="2" type="ORF">Pmar_PMAR006227</name>
</gene>
<reference evidence="2 3" key="1">
    <citation type="submission" date="2008-07" db="EMBL/GenBank/DDBJ databases">
        <authorList>
            <person name="El-Sayed N."/>
            <person name="Caler E."/>
            <person name="Inman J."/>
            <person name="Amedeo P."/>
            <person name="Hass B."/>
            <person name="Wortman J."/>
        </authorList>
    </citation>
    <scope>NUCLEOTIDE SEQUENCE [LARGE SCALE GENOMIC DNA]</scope>
    <source>
        <strain evidence="3">ATCC 50983 / TXsc</strain>
    </source>
</reference>
<sequence>MQVTVLLQDLVQVVNAVPRLAAPALVNLTKISAYLNPEQFKRDLLPTVLKLFGSSDRKSRVLLAPKLKTSTVTNKVLKNLTKLQGDPEPSIRTNTAICIGKISDHFDPAQKPQILLNAFITGMKDSFPPCRVACIQAIQATSSIYDPTDLGGKAMPLLMLRIVDPSPEVQDAAYDAIQPMLKLVREGMLEARREAQLKEDHGEASPHGIDNGATAKKSVPSSSSVYNVFGRFGLGVSQTGPTSGTIGDSHGAAYSKVQTNGPPLPPAPIVAKRNTSHNNSVAMNAPLEVSTEKTGSTKLDLDFGGGLDNVGDDFWGEFDDVPLPEDNSPSNGHYTPRSDKGSLDDEHTSGNIAAMKLSRDPTTDGVKSFSSQSIGDGIHHVPKAGTVPSSAVEPKASARKVSEGWGDDFDWDNF</sequence>
<feature type="compositionally biased region" description="Basic and acidic residues" evidence="1">
    <location>
        <begin position="336"/>
        <end position="348"/>
    </location>
</feature>
<accession>C5LAG1</accession>
<dbReference type="InterPro" id="IPR011989">
    <property type="entry name" value="ARM-like"/>
</dbReference>
<evidence type="ECO:0000256" key="1">
    <source>
        <dbReference type="SAM" id="MobiDB-lite"/>
    </source>
</evidence>
<proteinExistence type="predicted"/>
<dbReference type="EMBL" id="GG680729">
    <property type="protein sequence ID" value="EER06417.1"/>
    <property type="molecule type" value="Genomic_DNA"/>
</dbReference>
<dbReference type="InParanoid" id="C5LAG1"/>